<accession>A0A915JHU8</accession>
<keyword evidence="1" id="KW-0812">Transmembrane</keyword>
<keyword evidence="1" id="KW-0472">Membrane</keyword>
<feature type="transmembrane region" description="Helical" evidence="1">
    <location>
        <begin position="30"/>
        <end position="53"/>
    </location>
</feature>
<reference evidence="3" key="1">
    <citation type="submission" date="2022-11" db="UniProtKB">
        <authorList>
            <consortium name="WormBaseParasite"/>
        </authorList>
    </citation>
    <scope>IDENTIFICATION</scope>
</reference>
<keyword evidence="1" id="KW-1133">Transmembrane helix</keyword>
<name>A0A915JHU8_ROMCU</name>
<protein>
    <submittedName>
        <fullName evidence="3">Uncharacterized protein</fullName>
    </submittedName>
</protein>
<dbReference type="AlphaFoldDB" id="A0A915JHU8"/>
<dbReference type="Proteomes" id="UP000887565">
    <property type="component" value="Unplaced"/>
</dbReference>
<organism evidence="2 3">
    <name type="scientific">Romanomermis culicivorax</name>
    <name type="common">Nematode worm</name>
    <dbReference type="NCBI Taxonomy" id="13658"/>
    <lineage>
        <taxon>Eukaryota</taxon>
        <taxon>Metazoa</taxon>
        <taxon>Ecdysozoa</taxon>
        <taxon>Nematoda</taxon>
        <taxon>Enoplea</taxon>
        <taxon>Dorylaimia</taxon>
        <taxon>Mermithida</taxon>
        <taxon>Mermithoidea</taxon>
        <taxon>Mermithidae</taxon>
        <taxon>Romanomermis</taxon>
    </lineage>
</organism>
<evidence type="ECO:0000256" key="1">
    <source>
        <dbReference type="SAM" id="Phobius"/>
    </source>
</evidence>
<keyword evidence="2" id="KW-1185">Reference proteome</keyword>
<proteinExistence type="predicted"/>
<evidence type="ECO:0000313" key="3">
    <source>
        <dbReference type="WBParaSite" id="nRc.2.0.1.t25688-RA"/>
    </source>
</evidence>
<dbReference type="WBParaSite" id="nRc.2.0.1.t25688-RA">
    <property type="protein sequence ID" value="nRc.2.0.1.t25688-RA"/>
    <property type="gene ID" value="nRc.2.0.1.g25688"/>
</dbReference>
<evidence type="ECO:0000313" key="2">
    <source>
        <dbReference type="Proteomes" id="UP000887565"/>
    </source>
</evidence>
<sequence length="124" mass="14866">MDRTTILIQFSRTECKRDLKSAGRTVTGVMHFQILILFVFNRNFSILIFLLTAMTKKIVKSKFDQCYFFTIGQIKDRDIDAEMPVFRYRNSKYHYDYSYSCKHYFIIVLPFYCLYITSDASRED</sequence>